<name>A0ACB8FBM4_9SAUR</name>
<dbReference type="Proteomes" id="UP000827872">
    <property type="component" value="Linkage Group LG08"/>
</dbReference>
<gene>
    <name evidence="1" type="ORF">K3G42_026853</name>
</gene>
<dbReference type="EMBL" id="CM037621">
    <property type="protein sequence ID" value="KAH8002638.1"/>
    <property type="molecule type" value="Genomic_DNA"/>
</dbReference>
<proteinExistence type="predicted"/>
<reference evidence="1" key="1">
    <citation type="submission" date="2021-08" db="EMBL/GenBank/DDBJ databases">
        <title>The first chromosome-level gecko genome reveals the dynamic sex chromosomes of Neotropical dwarf geckos (Sphaerodactylidae: Sphaerodactylus).</title>
        <authorList>
            <person name="Pinto B.J."/>
            <person name="Keating S.E."/>
            <person name="Gamble T."/>
        </authorList>
    </citation>
    <scope>NUCLEOTIDE SEQUENCE</scope>
    <source>
        <strain evidence="1">TG3544</strain>
    </source>
</reference>
<sequence>MNKTPQPSGGTPSAPHPSPSPGLPQQSAFPPGQPASVVFNPAQATQMNTPSQPRQFPAGPRAIHQQDRAHCYLSASAPSAGTLTAGVPHRVVATIPKTVLPEVLRMPLSDLEKLKNILASRR</sequence>
<accession>A0ACB8FBM4</accession>
<keyword evidence="2" id="KW-1185">Reference proteome</keyword>
<evidence type="ECO:0000313" key="2">
    <source>
        <dbReference type="Proteomes" id="UP000827872"/>
    </source>
</evidence>
<evidence type="ECO:0000313" key="1">
    <source>
        <dbReference type="EMBL" id="KAH8002638.1"/>
    </source>
</evidence>
<protein>
    <submittedName>
        <fullName evidence="1">Uncharacterized protein</fullName>
    </submittedName>
</protein>
<organism evidence="1 2">
    <name type="scientific">Sphaerodactylus townsendi</name>
    <dbReference type="NCBI Taxonomy" id="933632"/>
    <lineage>
        <taxon>Eukaryota</taxon>
        <taxon>Metazoa</taxon>
        <taxon>Chordata</taxon>
        <taxon>Craniata</taxon>
        <taxon>Vertebrata</taxon>
        <taxon>Euteleostomi</taxon>
        <taxon>Lepidosauria</taxon>
        <taxon>Squamata</taxon>
        <taxon>Bifurcata</taxon>
        <taxon>Gekkota</taxon>
        <taxon>Sphaerodactylidae</taxon>
        <taxon>Sphaerodactylus</taxon>
    </lineage>
</organism>
<comment type="caution">
    <text evidence="1">The sequence shown here is derived from an EMBL/GenBank/DDBJ whole genome shotgun (WGS) entry which is preliminary data.</text>
</comment>